<gene>
    <name evidence="4" type="primary">sufD</name>
    <name evidence="4" type="ORF">KSL82_07525</name>
</gene>
<evidence type="ECO:0000313" key="5">
    <source>
        <dbReference type="Proteomes" id="UP001196248"/>
    </source>
</evidence>
<dbReference type="PANTHER" id="PTHR30508:SF1">
    <property type="entry name" value="UPF0051 PROTEIN ABCI8, CHLOROPLASTIC-RELATED"/>
    <property type="match status" value="1"/>
</dbReference>
<feature type="domain" description="SUF system FeS cluster assembly SufBD N-terminal" evidence="3">
    <location>
        <begin position="84"/>
        <end position="165"/>
    </location>
</feature>
<feature type="domain" description="SUF system FeS cluster assembly SufBD core" evidence="2">
    <location>
        <begin position="179"/>
        <end position="402"/>
    </location>
</feature>
<accession>A0ABS6IWR8</accession>
<dbReference type="Pfam" id="PF01458">
    <property type="entry name" value="SUFBD_core"/>
    <property type="match status" value="1"/>
</dbReference>
<dbReference type="InterPro" id="IPR000825">
    <property type="entry name" value="SUF_FeS_clus_asmbl_SufBD_core"/>
</dbReference>
<dbReference type="InterPro" id="IPR011542">
    <property type="entry name" value="SUF_FeS_clus_asmbl_SufD"/>
</dbReference>
<dbReference type="InterPro" id="IPR037284">
    <property type="entry name" value="SUF_FeS_clus_asmbl_SufBD_sf"/>
</dbReference>
<reference evidence="4 5" key="1">
    <citation type="submission" date="2021-06" db="EMBL/GenBank/DDBJ databases">
        <title>Limosilactobacillus angelus sp. nov., isolated from the human vagina.</title>
        <authorList>
            <person name="Chen Y.-S."/>
        </authorList>
    </citation>
    <scope>NUCLEOTIDE SEQUENCE [LARGE SCALE GENOMIC DNA]</scope>
    <source>
        <strain evidence="4 5">P5L02</strain>
    </source>
</reference>
<evidence type="ECO:0000256" key="1">
    <source>
        <dbReference type="ARBA" id="ARBA00043967"/>
    </source>
</evidence>
<dbReference type="NCBIfam" id="TIGR01981">
    <property type="entry name" value="sufD"/>
    <property type="match status" value="1"/>
</dbReference>
<comment type="similarity">
    <text evidence="1">Belongs to the iron-sulfur cluster assembly SufBD family.</text>
</comment>
<dbReference type="InterPro" id="IPR045595">
    <property type="entry name" value="SufBD_N"/>
</dbReference>
<dbReference type="Proteomes" id="UP001196248">
    <property type="component" value="Unassembled WGS sequence"/>
</dbReference>
<evidence type="ECO:0000259" key="2">
    <source>
        <dbReference type="Pfam" id="PF01458"/>
    </source>
</evidence>
<dbReference type="Pfam" id="PF19295">
    <property type="entry name" value="SufBD_N"/>
    <property type="match status" value="1"/>
</dbReference>
<dbReference type="InterPro" id="IPR055346">
    <property type="entry name" value="Fe-S_cluster_assembly_SufBD"/>
</dbReference>
<dbReference type="EMBL" id="JAHPJJ010000017">
    <property type="protein sequence ID" value="MBU9695737.1"/>
    <property type="molecule type" value="Genomic_DNA"/>
</dbReference>
<dbReference type="PANTHER" id="PTHR30508">
    <property type="entry name" value="FES CLUSTER ASSEMBLY PROTEIN SUF"/>
    <property type="match status" value="1"/>
</dbReference>
<evidence type="ECO:0000313" key="4">
    <source>
        <dbReference type="EMBL" id="MBU9695737.1"/>
    </source>
</evidence>
<evidence type="ECO:0000259" key="3">
    <source>
        <dbReference type="Pfam" id="PF19295"/>
    </source>
</evidence>
<organism evidence="4 5">
    <name type="scientific">Limosilactobacillus portuensis</name>
    <dbReference type="NCBI Taxonomy" id="2742601"/>
    <lineage>
        <taxon>Bacteria</taxon>
        <taxon>Bacillati</taxon>
        <taxon>Bacillota</taxon>
        <taxon>Bacilli</taxon>
        <taxon>Lactobacillales</taxon>
        <taxon>Lactobacillaceae</taxon>
        <taxon>Limosilactobacillus</taxon>
    </lineage>
</organism>
<comment type="caution">
    <text evidence="4">The sequence shown here is derived from an EMBL/GenBank/DDBJ whole genome shotgun (WGS) entry which is preliminary data.</text>
</comment>
<protein>
    <submittedName>
        <fullName evidence="4">Fe-S cluster assembly protein SufD</fullName>
    </submittedName>
</protein>
<dbReference type="SUPFAM" id="SSF101960">
    <property type="entry name" value="Stabilizer of iron transporter SufD"/>
    <property type="match status" value="1"/>
</dbReference>
<sequence>MKISRGTDIMNFDYSHLKSQLQQFATTKEPEELTQLRQRAFQDVTTTQLPKVTKFNFQDWPLISDQSSSLQFPKVIEQLTDSEQVIVEVNSQKVTVTLPNQLKEQGIIISELGSAITAYPQILTKYLARVIQPDENLLAAYHTAFINQGLFVYVPRNVELKEPIHLTVNFDQTIKGTINFHLLIVAGENSRFQIIDHLISARQQTNPLTNFVEIMAEENSEVHFSSLDHLAQQSPSYYQYRAAIRDYAKVDWSIGLMNECNTVGEIDSELIGEGARANSQLIALTTNDQQLGINNRVTNRSPHSQGLINQRGVALGNSRLIFNGIGQIIHGAHGSEAEQQNRLLMMSPHATGDANPILLIDENDVEAGHAASVGKINQDQLYYLLSRGIPLHQAQRMVIRGFLSAVITAIPDKNVRQEMVDILERKLLENA</sequence>
<name>A0ABS6IWR8_9LACO</name>
<keyword evidence="5" id="KW-1185">Reference proteome</keyword>
<proteinExistence type="inferred from homology"/>